<keyword evidence="2" id="KW-1185">Reference proteome</keyword>
<accession>A0ACA9Y514</accession>
<gene>
    <name evidence="1" type="ORF">CLIB1444_03S03444</name>
</gene>
<organism evidence="1 2">
    <name type="scientific">[Candida] jaroonii</name>
    <dbReference type="NCBI Taxonomy" id="467808"/>
    <lineage>
        <taxon>Eukaryota</taxon>
        <taxon>Fungi</taxon>
        <taxon>Dikarya</taxon>
        <taxon>Ascomycota</taxon>
        <taxon>Saccharomycotina</taxon>
        <taxon>Pichiomycetes</taxon>
        <taxon>Debaryomycetaceae</taxon>
        <taxon>Yamadazyma</taxon>
    </lineage>
</organism>
<comment type="caution">
    <text evidence="1">The sequence shown here is derived from an EMBL/GenBank/DDBJ whole genome shotgun (WGS) entry which is preliminary data.</text>
</comment>
<dbReference type="Proteomes" id="UP001152531">
    <property type="component" value="Unassembled WGS sequence"/>
</dbReference>
<name>A0ACA9Y514_9ASCO</name>
<reference evidence="1" key="1">
    <citation type="submission" date="2022-06" db="EMBL/GenBank/DDBJ databases">
        <authorList>
            <person name="Legras J.-L."/>
            <person name="Devillers H."/>
            <person name="Grondin C."/>
        </authorList>
    </citation>
    <scope>NUCLEOTIDE SEQUENCE</scope>
    <source>
        <strain evidence="1">CLIB 1444</strain>
    </source>
</reference>
<proteinExistence type="predicted"/>
<evidence type="ECO:0000313" key="1">
    <source>
        <dbReference type="EMBL" id="CAH6720057.1"/>
    </source>
</evidence>
<evidence type="ECO:0000313" key="2">
    <source>
        <dbReference type="Proteomes" id="UP001152531"/>
    </source>
</evidence>
<sequence>MKFNVDILLLDIEGTICPISFVKDELFPYFLNKSPEILKSLTYPLEKVSGEDEISQINNILIGFPQSITQDATTLIGHLNDLVSKDIKDPTLKSLQGFIWKLGYEKGEIVAPIYDDAIDAIKNFKGKVYIYSSGSIKAQKLLFAYVKSEEGSVDLNGYLSGYFDITTSGFKQETSSYESILKDIGYADKPSKVLFLSDNVNEVKAAVGAKMNSLIVDRPGNNIVSQDDISQLGMIKQLDELTFD</sequence>
<dbReference type="EMBL" id="CALSDN010000003">
    <property type="protein sequence ID" value="CAH6720057.1"/>
    <property type="molecule type" value="Genomic_DNA"/>
</dbReference>
<protein>
    <submittedName>
        <fullName evidence="1">Enolase-phosphatase E1</fullName>
    </submittedName>
</protein>